<evidence type="ECO:0000256" key="9">
    <source>
        <dbReference type="ARBA" id="ARBA00023242"/>
    </source>
</evidence>
<dbReference type="HOGENOM" id="CLU_032593_0_0_1"/>
<evidence type="ECO:0000313" key="12">
    <source>
        <dbReference type="EMBL" id="EDO34132.1"/>
    </source>
</evidence>
<protein>
    <recommendedName>
        <fullName evidence="11">RanBD1 domain-containing protein</fullName>
    </recommendedName>
</protein>
<dbReference type="InterPro" id="IPR000156">
    <property type="entry name" value="Ran_bind_dom"/>
</dbReference>
<proteinExistence type="predicted"/>
<dbReference type="PANTHER" id="PTHR23138:SF141">
    <property type="entry name" value="NUCLEAR PORE COMPLEX PROTEIN NUP50"/>
    <property type="match status" value="1"/>
</dbReference>
<dbReference type="Pfam" id="PF08911">
    <property type="entry name" value="NUP50"/>
    <property type="match status" value="1"/>
</dbReference>
<feature type="compositionally biased region" description="Basic and acidic residues" evidence="10">
    <location>
        <begin position="1"/>
        <end position="14"/>
    </location>
</feature>
<reference evidence="12 13" key="1">
    <citation type="journal article" date="2007" name="Science">
        <title>Sea anemone genome reveals ancestral eumetazoan gene repertoire and genomic organization.</title>
        <authorList>
            <person name="Putnam N.H."/>
            <person name="Srivastava M."/>
            <person name="Hellsten U."/>
            <person name="Dirks B."/>
            <person name="Chapman J."/>
            <person name="Salamov A."/>
            <person name="Terry A."/>
            <person name="Shapiro H."/>
            <person name="Lindquist E."/>
            <person name="Kapitonov V.V."/>
            <person name="Jurka J."/>
            <person name="Genikhovich G."/>
            <person name="Grigoriev I.V."/>
            <person name="Lucas S.M."/>
            <person name="Steele R.E."/>
            <person name="Finnerty J.R."/>
            <person name="Technau U."/>
            <person name="Martindale M.Q."/>
            <person name="Rokhsar D.S."/>
        </authorList>
    </citation>
    <scope>NUCLEOTIDE SEQUENCE [LARGE SCALE GENOMIC DNA]</scope>
    <source>
        <strain evidence="13">CH2 X CH6</strain>
    </source>
</reference>
<dbReference type="InterPro" id="IPR011993">
    <property type="entry name" value="PH-like_dom_sf"/>
</dbReference>
<keyword evidence="13" id="KW-1185">Reference proteome</keyword>
<name>A7SQ74_NEMVE</name>
<feature type="compositionally biased region" description="Polar residues" evidence="10">
    <location>
        <begin position="289"/>
        <end position="301"/>
    </location>
</feature>
<dbReference type="GO" id="GO:0006606">
    <property type="term" value="P:protein import into nucleus"/>
    <property type="evidence" value="ECO:0000318"/>
    <property type="project" value="GO_Central"/>
</dbReference>
<dbReference type="SUPFAM" id="SSF50729">
    <property type="entry name" value="PH domain-like"/>
    <property type="match status" value="1"/>
</dbReference>
<dbReference type="eggNOG" id="KOG2724">
    <property type="taxonomic scope" value="Eukaryota"/>
</dbReference>
<feature type="compositionally biased region" description="Basic and acidic residues" evidence="10">
    <location>
        <begin position="149"/>
        <end position="159"/>
    </location>
</feature>
<gene>
    <name evidence="12" type="ORF">NEMVEDRAFT_v1g237429</name>
</gene>
<dbReference type="InParanoid" id="A7SQ74"/>
<dbReference type="KEGG" id="nve:5505388"/>
<feature type="compositionally biased region" description="Polar residues" evidence="10">
    <location>
        <begin position="122"/>
        <end position="148"/>
    </location>
</feature>
<evidence type="ECO:0000256" key="10">
    <source>
        <dbReference type="SAM" id="MobiDB-lite"/>
    </source>
</evidence>
<dbReference type="FunFam" id="2.30.29.30:FF:001032">
    <property type="entry name" value="Predicted protein"/>
    <property type="match status" value="1"/>
</dbReference>
<dbReference type="InterPro" id="IPR015007">
    <property type="entry name" value="NUP2/50/61"/>
</dbReference>
<keyword evidence="6" id="KW-0007">Acetylation</keyword>
<keyword evidence="5" id="KW-0653">Protein transport</keyword>
<keyword evidence="8" id="KW-0906">Nuclear pore complex</keyword>
<keyword evidence="2" id="KW-0813">Transport</keyword>
<evidence type="ECO:0000259" key="11">
    <source>
        <dbReference type="PROSITE" id="PS50196"/>
    </source>
</evidence>
<evidence type="ECO:0000256" key="6">
    <source>
        <dbReference type="ARBA" id="ARBA00022990"/>
    </source>
</evidence>
<sequence length="438" mass="47415">MAKRVADRELNRDNWDEEDENAEEAGTFNTASAEDMSKRKIIKARRRITGDKKQDSTKESRSIFQGFTGFKGFSSTSSADVFGGSKTLPGISSNLNPKPTGFSGFGCNSTAGFSGFSGLSATNIPTTSPPQIAQVSTPTFNGHSNTKTPQKESNEKEHSDAYLESIKALNQGVSDWVQKHVTSNPYIDLTPVFDDYRKHMKEIERNEPRENESPGVAPLAMAVTPVTKPAEVITSTETKATADVTSGLFGAGTSLSNAETKTTVPLFGTGETKVVKNEEKPFAGLATLSAPQDSVASSSKQTDSKDDEEETPKPVSVVTAEKGSHFSIKCKLFFKRDTSWSELGIGMLNFKTVSEKTQLLIRADTATGNILLNIFLAPGMPISRSGKNNVMLVTVPNPPLYSKPSEGDNSKPATYLIRVKTAENADELYEKMKSHQTS</sequence>
<evidence type="ECO:0000256" key="7">
    <source>
        <dbReference type="ARBA" id="ARBA00023010"/>
    </source>
</evidence>
<feature type="domain" description="RanBD1" evidence="11">
    <location>
        <begin position="326"/>
        <end position="438"/>
    </location>
</feature>
<dbReference type="PANTHER" id="PTHR23138">
    <property type="entry name" value="RAN BINDING PROTEIN"/>
    <property type="match status" value="1"/>
</dbReference>
<keyword evidence="4" id="KW-0509">mRNA transport</keyword>
<feature type="region of interest" description="Disordered" evidence="10">
    <location>
        <begin position="122"/>
        <end position="159"/>
    </location>
</feature>
<dbReference type="Proteomes" id="UP000001593">
    <property type="component" value="Unassembled WGS sequence"/>
</dbReference>
<dbReference type="OMA" id="GIPCQRM"/>
<dbReference type="STRING" id="45351.A7SQ74"/>
<evidence type="ECO:0000256" key="2">
    <source>
        <dbReference type="ARBA" id="ARBA00022448"/>
    </source>
</evidence>
<dbReference type="EMBL" id="DS469742">
    <property type="protein sequence ID" value="EDO34132.1"/>
    <property type="molecule type" value="Genomic_DNA"/>
</dbReference>
<accession>A7SQ74</accession>
<dbReference type="CDD" id="cd13170">
    <property type="entry name" value="RanBD_NUP50"/>
    <property type="match status" value="1"/>
</dbReference>
<evidence type="ECO:0000256" key="1">
    <source>
        <dbReference type="ARBA" id="ARBA00004567"/>
    </source>
</evidence>
<evidence type="ECO:0000256" key="5">
    <source>
        <dbReference type="ARBA" id="ARBA00022927"/>
    </source>
</evidence>
<dbReference type="OrthoDB" id="10062131at2759"/>
<dbReference type="GO" id="GO:0005643">
    <property type="term" value="C:nuclear pore"/>
    <property type="evidence" value="ECO:0007669"/>
    <property type="project" value="UniProtKB-SubCell"/>
</dbReference>
<dbReference type="AlphaFoldDB" id="A7SQ74"/>
<comment type="subcellular location">
    <subcellularLocation>
        <location evidence="1">Nucleus</location>
        <location evidence="1">Nuclear pore complex</location>
    </subcellularLocation>
</comment>
<keyword evidence="9" id="KW-0539">Nucleus</keyword>
<organism evidence="12 13">
    <name type="scientific">Nematostella vectensis</name>
    <name type="common">Starlet sea anemone</name>
    <dbReference type="NCBI Taxonomy" id="45351"/>
    <lineage>
        <taxon>Eukaryota</taxon>
        <taxon>Metazoa</taxon>
        <taxon>Cnidaria</taxon>
        <taxon>Anthozoa</taxon>
        <taxon>Hexacorallia</taxon>
        <taxon>Actiniaria</taxon>
        <taxon>Edwardsiidae</taxon>
        <taxon>Nematostella</taxon>
    </lineage>
</organism>
<keyword evidence="7" id="KW-0811">Translocation</keyword>
<dbReference type="SMART" id="SM00160">
    <property type="entry name" value="RanBD"/>
    <property type="match status" value="1"/>
</dbReference>
<feature type="compositionally biased region" description="Basic and acidic residues" evidence="10">
    <location>
        <begin position="48"/>
        <end position="61"/>
    </location>
</feature>
<keyword evidence="3" id="KW-0677">Repeat</keyword>
<evidence type="ECO:0000256" key="3">
    <source>
        <dbReference type="ARBA" id="ARBA00022737"/>
    </source>
</evidence>
<feature type="region of interest" description="Disordered" evidence="10">
    <location>
        <begin position="1"/>
        <end position="61"/>
    </location>
</feature>
<evidence type="ECO:0000256" key="4">
    <source>
        <dbReference type="ARBA" id="ARBA00022816"/>
    </source>
</evidence>
<evidence type="ECO:0000313" key="13">
    <source>
        <dbReference type="Proteomes" id="UP000001593"/>
    </source>
</evidence>
<dbReference type="PhylomeDB" id="A7SQ74"/>
<dbReference type="PROSITE" id="PS50196">
    <property type="entry name" value="RANBD1"/>
    <property type="match status" value="1"/>
</dbReference>
<evidence type="ECO:0000256" key="8">
    <source>
        <dbReference type="ARBA" id="ARBA00023132"/>
    </source>
</evidence>
<dbReference type="Gene3D" id="2.30.29.30">
    <property type="entry name" value="Pleckstrin-homology domain (PH domain)/Phosphotyrosine-binding domain (PTB)"/>
    <property type="match status" value="1"/>
</dbReference>
<feature type="region of interest" description="Disordered" evidence="10">
    <location>
        <begin position="286"/>
        <end position="317"/>
    </location>
</feature>
<dbReference type="InterPro" id="IPR045255">
    <property type="entry name" value="RanBP1-like"/>
</dbReference>
<dbReference type="GO" id="GO:0051028">
    <property type="term" value="P:mRNA transport"/>
    <property type="evidence" value="ECO:0007669"/>
    <property type="project" value="UniProtKB-KW"/>
</dbReference>
<dbReference type="Pfam" id="PF00638">
    <property type="entry name" value="Ran_BP1"/>
    <property type="match status" value="1"/>
</dbReference>